<evidence type="ECO:0000256" key="7">
    <source>
        <dbReference type="ARBA" id="ARBA00022833"/>
    </source>
</evidence>
<gene>
    <name evidence="13" type="ORF">HEB94_000284</name>
</gene>
<reference evidence="13" key="1">
    <citation type="submission" date="2020-10" db="EMBL/GenBank/DDBJ databases">
        <title>Sequencing the genomes of 1000 actinobacteria strains.</title>
        <authorList>
            <person name="Klenk H.-P."/>
        </authorList>
    </citation>
    <scope>NUCLEOTIDE SEQUENCE</scope>
    <source>
        <strain evidence="13">DSM 45354</strain>
    </source>
</reference>
<dbReference type="InterPro" id="IPR002481">
    <property type="entry name" value="FUR"/>
</dbReference>
<keyword evidence="14" id="KW-1185">Reference proteome</keyword>
<keyword evidence="9" id="KW-0238">DNA-binding</keyword>
<dbReference type="InterPro" id="IPR043135">
    <property type="entry name" value="Fur_C"/>
</dbReference>
<keyword evidence="8" id="KW-0805">Transcription regulation</keyword>
<keyword evidence="6 11" id="KW-0479">Metal-binding</keyword>
<feature type="region of interest" description="Disordered" evidence="12">
    <location>
        <begin position="148"/>
        <end position="184"/>
    </location>
</feature>
<evidence type="ECO:0000256" key="1">
    <source>
        <dbReference type="ARBA" id="ARBA00004496"/>
    </source>
</evidence>
<dbReference type="GO" id="GO:1900376">
    <property type="term" value="P:regulation of secondary metabolite biosynthetic process"/>
    <property type="evidence" value="ECO:0007669"/>
    <property type="project" value="TreeGrafter"/>
</dbReference>
<comment type="subcellular location">
    <subcellularLocation>
        <location evidence="1">Cytoplasm</location>
    </subcellularLocation>
</comment>
<sequence>MRAADRTADELRAAGLAPTMQRRVVLAAMEGRQRPVSALEVHRHLRTQGYAVGLTTVYRTLHALADAGVAHSFTRDGEQTYRHCRYGPHHHLVCEVCGLVIERPVRNTAAWMEQIGAEEDFVPNPQHSDLLGVCGACRRGDPCHHQVGGDHHNSQATGALSNEGEAPTMTDRPPGPVPLTARTRPDLMHTAALKETVRDALDLGLDHTVVIQQLACAEPDCPPIETVVAVLSPTEPPRRWTLHQPLSAVTADDIRTIIRTTVPQGEHQ</sequence>
<accession>A0A927RFP2</accession>
<evidence type="ECO:0000256" key="10">
    <source>
        <dbReference type="ARBA" id="ARBA00023163"/>
    </source>
</evidence>
<evidence type="ECO:0000256" key="2">
    <source>
        <dbReference type="ARBA" id="ARBA00007957"/>
    </source>
</evidence>
<dbReference type="GO" id="GO:0003700">
    <property type="term" value="F:DNA-binding transcription factor activity"/>
    <property type="evidence" value="ECO:0007669"/>
    <property type="project" value="InterPro"/>
</dbReference>
<keyword evidence="4" id="KW-0963">Cytoplasm</keyword>
<evidence type="ECO:0000256" key="4">
    <source>
        <dbReference type="ARBA" id="ARBA00022490"/>
    </source>
</evidence>
<dbReference type="RefSeq" id="WP_202896044.1">
    <property type="nucleotide sequence ID" value="NZ_BAABJL010000064.1"/>
</dbReference>
<evidence type="ECO:0000313" key="14">
    <source>
        <dbReference type="Proteomes" id="UP000638648"/>
    </source>
</evidence>
<feature type="binding site" evidence="11">
    <location>
        <position position="134"/>
    </location>
    <ligand>
        <name>Zn(2+)</name>
        <dbReference type="ChEBI" id="CHEBI:29105"/>
    </ligand>
</feature>
<dbReference type="Gene3D" id="1.10.10.10">
    <property type="entry name" value="Winged helix-like DNA-binding domain superfamily/Winged helix DNA-binding domain"/>
    <property type="match status" value="1"/>
</dbReference>
<keyword evidence="10" id="KW-0804">Transcription</keyword>
<dbReference type="GO" id="GO:0008270">
    <property type="term" value="F:zinc ion binding"/>
    <property type="evidence" value="ECO:0007669"/>
    <property type="project" value="TreeGrafter"/>
</dbReference>
<dbReference type="Proteomes" id="UP000638648">
    <property type="component" value="Unassembled WGS sequence"/>
</dbReference>
<dbReference type="EMBL" id="JADBEM010000001">
    <property type="protein sequence ID" value="MBE1603436.1"/>
    <property type="molecule type" value="Genomic_DNA"/>
</dbReference>
<evidence type="ECO:0000313" key="13">
    <source>
        <dbReference type="EMBL" id="MBE1603436.1"/>
    </source>
</evidence>
<comment type="subunit">
    <text evidence="3">Homodimer.</text>
</comment>
<comment type="similarity">
    <text evidence="2">Belongs to the Fur family.</text>
</comment>
<dbReference type="CDD" id="cd07153">
    <property type="entry name" value="Fur_like"/>
    <property type="match status" value="1"/>
</dbReference>
<evidence type="ECO:0000256" key="9">
    <source>
        <dbReference type="ARBA" id="ARBA00023125"/>
    </source>
</evidence>
<dbReference type="GO" id="GO:0000976">
    <property type="term" value="F:transcription cis-regulatory region binding"/>
    <property type="evidence" value="ECO:0007669"/>
    <property type="project" value="TreeGrafter"/>
</dbReference>
<evidence type="ECO:0000256" key="12">
    <source>
        <dbReference type="SAM" id="MobiDB-lite"/>
    </source>
</evidence>
<dbReference type="PANTHER" id="PTHR33202:SF2">
    <property type="entry name" value="FERRIC UPTAKE REGULATION PROTEIN"/>
    <property type="match status" value="1"/>
</dbReference>
<comment type="cofactor">
    <cofactor evidence="11">
        <name>Zn(2+)</name>
        <dbReference type="ChEBI" id="CHEBI:29105"/>
    </cofactor>
    <text evidence="11">Binds 1 zinc ion per subunit.</text>
</comment>
<name>A0A927RFP2_9ACTN</name>
<dbReference type="SUPFAM" id="SSF46785">
    <property type="entry name" value="Winged helix' DNA-binding domain"/>
    <property type="match status" value="1"/>
</dbReference>
<evidence type="ECO:0000256" key="11">
    <source>
        <dbReference type="PIRSR" id="PIRSR602481-1"/>
    </source>
</evidence>
<dbReference type="Pfam" id="PF01475">
    <property type="entry name" value="FUR"/>
    <property type="match status" value="1"/>
</dbReference>
<evidence type="ECO:0000256" key="8">
    <source>
        <dbReference type="ARBA" id="ARBA00023015"/>
    </source>
</evidence>
<dbReference type="GO" id="GO:0005829">
    <property type="term" value="C:cytosol"/>
    <property type="evidence" value="ECO:0007669"/>
    <property type="project" value="TreeGrafter"/>
</dbReference>
<dbReference type="AlphaFoldDB" id="A0A927RFP2"/>
<feature type="binding site" evidence="11">
    <location>
        <position position="137"/>
    </location>
    <ligand>
        <name>Zn(2+)</name>
        <dbReference type="ChEBI" id="CHEBI:29105"/>
    </ligand>
</feature>
<organism evidence="13 14">
    <name type="scientific">Actinopolymorpha pittospori</name>
    <dbReference type="NCBI Taxonomy" id="648752"/>
    <lineage>
        <taxon>Bacteria</taxon>
        <taxon>Bacillati</taxon>
        <taxon>Actinomycetota</taxon>
        <taxon>Actinomycetes</taxon>
        <taxon>Propionibacteriales</taxon>
        <taxon>Actinopolymorphaceae</taxon>
        <taxon>Actinopolymorpha</taxon>
    </lineage>
</organism>
<dbReference type="PANTHER" id="PTHR33202">
    <property type="entry name" value="ZINC UPTAKE REGULATION PROTEIN"/>
    <property type="match status" value="1"/>
</dbReference>
<evidence type="ECO:0000256" key="3">
    <source>
        <dbReference type="ARBA" id="ARBA00011738"/>
    </source>
</evidence>
<dbReference type="InterPro" id="IPR036390">
    <property type="entry name" value="WH_DNA-bd_sf"/>
</dbReference>
<evidence type="ECO:0000256" key="6">
    <source>
        <dbReference type="ARBA" id="ARBA00022723"/>
    </source>
</evidence>
<keyword evidence="5" id="KW-0678">Repressor</keyword>
<evidence type="ECO:0000256" key="5">
    <source>
        <dbReference type="ARBA" id="ARBA00022491"/>
    </source>
</evidence>
<feature type="binding site" evidence="11">
    <location>
        <position position="94"/>
    </location>
    <ligand>
        <name>Zn(2+)</name>
        <dbReference type="ChEBI" id="CHEBI:29105"/>
    </ligand>
</feature>
<protein>
    <submittedName>
        <fullName evidence="13">Fe2+ or Zn2+ uptake regulation protein</fullName>
    </submittedName>
</protein>
<keyword evidence="7 11" id="KW-0862">Zinc</keyword>
<proteinExistence type="inferred from homology"/>
<dbReference type="Gene3D" id="3.30.1490.190">
    <property type="match status" value="1"/>
</dbReference>
<dbReference type="InterPro" id="IPR036388">
    <property type="entry name" value="WH-like_DNA-bd_sf"/>
</dbReference>
<comment type="caution">
    <text evidence="13">The sequence shown here is derived from an EMBL/GenBank/DDBJ whole genome shotgun (WGS) entry which is preliminary data.</text>
</comment>
<feature type="binding site" evidence="11">
    <location>
        <position position="97"/>
    </location>
    <ligand>
        <name>Zn(2+)</name>
        <dbReference type="ChEBI" id="CHEBI:29105"/>
    </ligand>
</feature>
<dbReference type="GO" id="GO:0045892">
    <property type="term" value="P:negative regulation of DNA-templated transcription"/>
    <property type="evidence" value="ECO:0007669"/>
    <property type="project" value="TreeGrafter"/>
</dbReference>